<reference evidence="1 2" key="1">
    <citation type="journal article" date="2013" name="Curr. Biol.">
        <title>The Genome of the Foraminiferan Reticulomyxa filosa.</title>
        <authorList>
            <person name="Glockner G."/>
            <person name="Hulsmann N."/>
            <person name="Schleicher M."/>
            <person name="Noegel A.A."/>
            <person name="Eichinger L."/>
            <person name="Gallinger C."/>
            <person name="Pawlowski J."/>
            <person name="Sierra R."/>
            <person name="Euteneuer U."/>
            <person name="Pillet L."/>
            <person name="Moustafa A."/>
            <person name="Platzer M."/>
            <person name="Groth M."/>
            <person name="Szafranski K."/>
            <person name="Schliwa M."/>
        </authorList>
    </citation>
    <scope>NUCLEOTIDE SEQUENCE [LARGE SCALE GENOMIC DNA]</scope>
</reference>
<dbReference type="InterPro" id="IPR015943">
    <property type="entry name" value="WD40/YVTN_repeat-like_dom_sf"/>
</dbReference>
<name>X6LQQ9_RETFI</name>
<dbReference type="InterPro" id="IPR036322">
    <property type="entry name" value="WD40_repeat_dom_sf"/>
</dbReference>
<dbReference type="SMART" id="SM00320">
    <property type="entry name" value="WD40"/>
    <property type="match status" value="2"/>
</dbReference>
<gene>
    <name evidence="1" type="ORF">RFI_33671</name>
</gene>
<organism evidence="1 2">
    <name type="scientific">Reticulomyxa filosa</name>
    <dbReference type="NCBI Taxonomy" id="46433"/>
    <lineage>
        <taxon>Eukaryota</taxon>
        <taxon>Sar</taxon>
        <taxon>Rhizaria</taxon>
        <taxon>Retaria</taxon>
        <taxon>Foraminifera</taxon>
        <taxon>Monothalamids</taxon>
        <taxon>Reticulomyxidae</taxon>
        <taxon>Reticulomyxa</taxon>
    </lineage>
</organism>
<dbReference type="Gene3D" id="2.130.10.10">
    <property type="entry name" value="YVTN repeat-like/Quinoprotein amine dehydrogenase"/>
    <property type="match status" value="1"/>
</dbReference>
<dbReference type="InterPro" id="IPR001680">
    <property type="entry name" value="WD40_rpt"/>
</dbReference>
<evidence type="ECO:0000313" key="1">
    <source>
        <dbReference type="EMBL" id="ETO03731.1"/>
    </source>
</evidence>
<accession>X6LQQ9</accession>
<dbReference type="EMBL" id="ASPP01032390">
    <property type="protein sequence ID" value="ETO03731.1"/>
    <property type="molecule type" value="Genomic_DNA"/>
</dbReference>
<feature type="non-terminal residue" evidence="1">
    <location>
        <position position="1"/>
    </location>
</feature>
<comment type="caution">
    <text evidence="1">The sequence shown here is derived from an EMBL/GenBank/DDBJ whole genome shotgun (WGS) entry which is preliminary data.</text>
</comment>
<keyword evidence="2" id="KW-1185">Reference proteome</keyword>
<dbReference type="SUPFAM" id="SSF50978">
    <property type="entry name" value="WD40 repeat-like"/>
    <property type="match status" value="1"/>
</dbReference>
<evidence type="ECO:0000313" key="2">
    <source>
        <dbReference type="Proteomes" id="UP000023152"/>
    </source>
</evidence>
<dbReference type="AlphaFoldDB" id="X6LQQ9"/>
<feature type="non-terminal residue" evidence="1">
    <location>
        <position position="127"/>
    </location>
</feature>
<sequence>SPEYKIDNEVQRSKINFNSFKNSIKLNNVFHYHKKLVNSIDYSIFDDRQIICSGSIDSKITLFDFDNKTAINRINVHKPVTCAKFSKYHYNNNKKNVICYSSIDKYIRFLDCGNKYELEIIKGNNDK</sequence>
<proteinExistence type="predicted"/>
<protein>
    <submittedName>
        <fullName evidence="1">Uncharacterized protein</fullName>
    </submittedName>
</protein>
<dbReference type="Proteomes" id="UP000023152">
    <property type="component" value="Unassembled WGS sequence"/>
</dbReference>